<comment type="caution">
    <text evidence="2">The sequence shown here is derived from an EMBL/GenBank/DDBJ whole genome shotgun (WGS) entry which is preliminary data.</text>
</comment>
<dbReference type="PANTHER" id="PTHR45036:SF1">
    <property type="entry name" value="METHYLTRANSFERASE LIKE 7A"/>
    <property type="match status" value="1"/>
</dbReference>
<dbReference type="InterPro" id="IPR029063">
    <property type="entry name" value="SAM-dependent_MTases_sf"/>
</dbReference>
<accession>A0A5R9A3C3</accession>
<dbReference type="Gene3D" id="3.40.50.150">
    <property type="entry name" value="Vaccinia Virus protein VP39"/>
    <property type="match status" value="1"/>
</dbReference>
<gene>
    <name evidence="2" type="ORF">FEF27_10555</name>
</gene>
<feature type="domain" description="Methyltransferase type 11" evidence="1">
    <location>
        <begin position="43"/>
        <end position="136"/>
    </location>
</feature>
<sequence length="212" mass="23531">MSEQVHHPLFARLWPRVARQLDRSGGTDHRRELVAGLEGRVIEIGAGEGSNFAHYPTTVTDVLAVEPEAHLRRLAEQRAARLDGRIRVVDGVAERLPAESDSFDAAVVSLVLCSVRDQPAALEEIRRVLRPGGRLRFFEHVAAPPATAHRWLQQLLDSTLWPQVAGGCHTGRDTLANIRRSGLRLTQLERLRFPATRLPVPTSPHIRGEALV</sequence>
<organism evidence="2 3">
    <name type="scientific">Nesterenkonia sphaerica</name>
    <dbReference type="NCBI Taxonomy" id="1804988"/>
    <lineage>
        <taxon>Bacteria</taxon>
        <taxon>Bacillati</taxon>
        <taxon>Actinomycetota</taxon>
        <taxon>Actinomycetes</taxon>
        <taxon>Micrococcales</taxon>
        <taxon>Micrococcaceae</taxon>
        <taxon>Nesterenkonia</taxon>
    </lineage>
</organism>
<dbReference type="RefSeq" id="WP_138170825.1">
    <property type="nucleotide sequence ID" value="NZ_VAWA01000015.1"/>
</dbReference>
<dbReference type="OrthoDB" id="65624at2"/>
<dbReference type="SUPFAM" id="SSF53335">
    <property type="entry name" value="S-adenosyl-L-methionine-dependent methyltransferases"/>
    <property type="match status" value="1"/>
</dbReference>
<keyword evidence="2" id="KW-0489">Methyltransferase</keyword>
<name>A0A5R9A3C3_9MICC</name>
<evidence type="ECO:0000259" key="1">
    <source>
        <dbReference type="Pfam" id="PF08241"/>
    </source>
</evidence>
<reference evidence="2 3" key="1">
    <citation type="submission" date="2019-05" db="EMBL/GenBank/DDBJ databases">
        <title>Nesterenkonia sp. GY239, isolated from the Southern Atlantic Ocean.</title>
        <authorList>
            <person name="Zhang G."/>
        </authorList>
    </citation>
    <scope>NUCLEOTIDE SEQUENCE [LARGE SCALE GENOMIC DNA]</scope>
    <source>
        <strain evidence="2 3">GY239</strain>
    </source>
</reference>
<keyword evidence="3" id="KW-1185">Reference proteome</keyword>
<dbReference type="Pfam" id="PF08241">
    <property type="entry name" value="Methyltransf_11"/>
    <property type="match status" value="1"/>
</dbReference>
<dbReference type="EMBL" id="VAWA01000015">
    <property type="protein sequence ID" value="TLP73181.1"/>
    <property type="molecule type" value="Genomic_DNA"/>
</dbReference>
<dbReference type="InterPro" id="IPR052356">
    <property type="entry name" value="Thiol_S-MT"/>
</dbReference>
<evidence type="ECO:0000313" key="2">
    <source>
        <dbReference type="EMBL" id="TLP73181.1"/>
    </source>
</evidence>
<keyword evidence="2" id="KW-0808">Transferase</keyword>
<dbReference type="CDD" id="cd02440">
    <property type="entry name" value="AdoMet_MTases"/>
    <property type="match status" value="1"/>
</dbReference>
<dbReference type="PANTHER" id="PTHR45036">
    <property type="entry name" value="METHYLTRANSFERASE LIKE 7B"/>
    <property type="match status" value="1"/>
</dbReference>
<proteinExistence type="predicted"/>
<protein>
    <submittedName>
        <fullName evidence="2">Class I SAM-dependent methyltransferase</fullName>
    </submittedName>
</protein>
<dbReference type="GO" id="GO:0032259">
    <property type="term" value="P:methylation"/>
    <property type="evidence" value="ECO:0007669"/>
    <property type="project" value="UniProtKB-KW"/>
</dbReference>
<dbReference type="GO" id="GO:0008757">
    <property type="term" value="F:S-adenosylmethionine-dependent methyltransferase activity"/>
    <property type="evidence" value="ECO:0007669"/>
    <property type="project" value="InterPro"/>
</dbReference>
<dbReference type="InterPro" id="IPR013216">
    <property type="entry name" value="Methyltransf_11"/>
</dbReference>
<evidence type="ECO:0000313" key="3">
    <source>
        <dbReference type="Proteomes" id="UP000306544"/>
    </source>
</evidence>
<dbReference type="AlphaFoldDB" id="A0A5R9A3C3"/>
<dbReference type="Proteomes" id="UP000306544">
    <property type="component" value="Unassembled WGS sequence"/>
</dbReference>